<dbReference type="InterPro" id="IPR029058">
    <property type="entry name" value="AB_hydrolase_fold"/>
</dbReference>
<proteinExistence type="inferred from homology"/>
<keyword evidence="6" id="KW-1185">Reference proteome</keyword>
<dbReference type="EC" id="3.1.1.-" evidence="3"/>
<evidence type="ECO:0000313" key="5">
    <source>
        <dbReference type="EMBL" id="KAK3105763.1"/>
    </source>
</evidence>
<evidence type="ECO:0000259" key="4">
    <source>
        <dbReference type="Pfam" id="PF00135"/>
    </source>
</evidence>
<dbReference type="InterPro" id="IPR002018">
    <property type="entry name" value="CarbesteraseB"/>
</dbReference>
<organism evidence="5 6">
    <name type="scientific">Pinctada imbricata</name>
    <name type="common">Atlantic pearl-oyster</name>
    <name type="synonym">Pinctada martensii</name>
    <dbReference type="NCBI Taxonomy" id="66713"/>
    <lineage>
        <taxon>Eukaryota</taxon>
        <taxon>Metazoa</taxon>
        <taxon>Spiralia</taxon>
        <taxon>Lophotrochozoa</taxon>
        <taxon>Mollusca</taxon>
        <taxon>Bivalvia</taxon>
        <taxon>Autobranchia</taxon>
        <taxon>Pteriomorphia</taxon>
        <taxon>Pterioida</taxon>
        <taxon>Pterioidea</taxon>
        <taxon>Pteriidae</taxon>
        <taxon>Pinctada</taxon>
    </lineage>
</organism>
<dbReference type="Proteomes" id="UP001186944">
    <property type="component" value="Unassembled WGS sequence"/>
</dbReference>
<evidence type="ECO:0000256" key="3">
    <source>
        <dbReference type="RuleBase" id="RU361235"/>
    </source>
</evidence>
<dbReference type="InterPro" id="IPR019826">
    <property type="entry name" value="Carboxylesterase_B_AS"/>
</dbReference>
<dbReference type="EMBL" id="VSWD01000003">
    <property type="protein sequence ID" value="KAK3105763.1"/>
    <property type="molecule type" value="Genomic_DNA"/>
</dbReference>
<dbReference type="Pfam" id="PF00135">
    <property type="entry name" value="COesterase"/>
    <property type="match status" value="1"/>
</dbReference>
<dbReference type="AlphaFoldDB" id="A0AA88YHQ8"/>
<feature type="domain" description="Carboxylesterase type B" evidence="4">
    <location>
        <begin position="19"/>
        <end position="554"/>
    </location>
</feature>
<protein>
    <recommendedName>
        <fullName evidence="3">Carboxylic ester hydrolase</fullName>
        <ecNumber evidence="3">3.1.1.-</ecNumber>
    </recommendedName>
</protein>
<dbReference type="Gene3D" id="3.40.50.1820">
    <property type="entry name" value="alpha/beta hydrolase"/>
    <property type="match status" value="1"/>
</dbReference>
<reference evidence="5" key="1">
    <citation type="submission" date="2019-08" db="EMBL/GenBank/DDBJ databases">
        <title>The improved chromosome-level genome for the pearl oyster Pinctada fucata martensii using PacBio sequencing and Hi-C.</title>
        <authorList>
            <person name="Zheng Z."/>
        </authorList>
    </citation>
    <scope>NUCLEOTIDE SEQUENCE</scope>
    <source>
        <strain evidence="5">ZZ-2019</strain>
        <tissue evidence="5">Adductor muscle</tissue>
    </source>
</reference>
<dbReference type="SUPFAM" id="SSF53474">
    <property type="entry name" value="alpha/beta-Hydrolases"/>
    <property type="match status" value="1"/>
</dbReference>
<evidence type="ECO:0000313" key="6">
    <source>
        <dbReference type="Proteomes" id="UP001186944"/>
    </source>
</evidence>
<dbReference type="InterPro" id="IPR051093">
    <property type="entry name" value="Neuroligin/BSAL"/>
</dbReference>
<dbReference type="PANTHER" id="PTHR43903">
    <property type="entry name" value="NEUROLIGIN"/>
    <property type="match status" value="1"/>
</dbReference>
<comment type="similarity">
    <text evidence="1 3">Belongs to the type-B carboxylesterase/lipase family.</text>
</comment>
<name>A0AA88YHQ8_PINIB</name>
<evidence type="ECO:0000256" key="2">
    <source>
        <dbReference type="ARBA" id="ARBA00022801"/>
    </source>
</evidence>
<accession>A0AA88YHQ8</accession>
<dbReference type="PROSITE" id="PS00122">
    <property type="entry name" value="CARBOXYLESTERASE_B_1"/>
    <property type="match status" value="1"/>
</dbReference>
<dbReference type="GO" id="GO:0016787">
    <property type="term" value="F:hydrolase activity"/>
    <property type="evidence" value="ECO:0007669"/>
    <property type="project" value="UniProtKB-KW"/>
</dbReference>
<sequence length="572" mass="64081">MINYLIVFTLLTGLALSEDAHVQTPLGPIKGLELIDKESGAKIYQFRGIRFAKAPTGDLRFSKPVAVDPWTEEYDATEFGDACPQTVMEMLNDGSERQSEDCLNLNVYVPKTLDKNEKLSVMVWIHGGGLLVGNGFSYDGTRMAIDGNVVVVTFNYRVGNLGFMSLFHSACRGNFGLWDQILALKWVQNNIASFRGDPNSVTIFGESAGGWSVSYQTLIPSNKGLFKRAIAQSGVASRYSVQRRKHAEETVHGLSEKTKCPMGDSTKFIDCLRKASVESLLNDDLLSMSEDKVDPEYTIGPVVDGELFPAHPIELLEDPNSPQSIFFGSIDFVAGATSQEGLVHFAIMPKAQELYNFNITEGITSEFVHKGMIKPFVDAHFDGNTEIEEKMKNFYLTDASLADQANMAAEFFGDMFFTPYVADKLKHHARMKNGKTYQYQVSKPMPAVFGDFGGHPSWFKGCGHGEELVHLFYSDTPINNKGTAMFNITLTDEEKVLSKKMIRYWSSFAKTGIPSAGDDSLPWLEYDSERKIYMDFDLDLSLRQNWKSDQVKLWTEDFPPIRTDPPFQHDEL</sequence>
<gene>
    <name evidence="5" type="ORF">FSP39_005039</name>
</gene>
<comment type="caution">
    <text evidence="5">The sequence shown here is derived from an EMBL/GenBank/DDBJ whole genome shotgun (WGS) entry which is preliminary data.</text>
</comment>
<feature type="chain" id="PRO_5041517044" description="Carboxylic ester hydrolase" evidence="3">
    <location>
        <begin position="18"/>
        <end position="572"/>
    </location>
</feature>
<keyword evidence="2 3" id="KW-0378">Hydrolase</keyword>
<evidence type="ECO:0000256" key="1">
    <source>
        <dbReference type="ARBA" id="ARBA00005964"/>
    </source>
</evidence>
<feature type="signal peptide" evidence="3">
    <location>
        <begin position="1"/>
        <end position="17"/>
    </location>
</feature>
<keyword evidence="3" id="KW-0732">Signal</keyword>